<gene>
    <name evidence="2" type="ORF">AVEN_274329_1</name>
</gene>
<dbReference type="Proteomes" id="UP000499080">
    <property type="component" value="Unassembled WGS sequence"/>
</dbReference>
<feature type="non-terminal residue" evidence="2">
    <location>
        <position position="1"/>
    </location>
</feature>
<keyword evidence="3" id="KW-1185">Reference proteome</keyword>
<protein>
    <submittedName>
        <fullName evidence="2">Uncharacterized protein</fullName>
    </submittedName>
</protein>
<evidence type="ECO:0000313" key="3">
    <source>
        <dbReference type="Proteomes" id="UP000499080"/>
    </source>
</evidence>
<comment type="caution">
    <text evidence="2">The sequence shown here is derived from an EMBL/GenBank/DDBJ whole genome shotgun (WGS) entry which is preliminary data.</text>
</comment>
<evidence type="ECO:0000256" key="1">
    <source>
        <dbReference type="SAM" id="MobiDB-lite"/>
    </source>
</evidence>
<organism evidence="2 3">
    <name type="scientific">Araneus ventricosus</name>
    <name type="common">Orbweaver spider</name>
    <name type="synonym">Epeira ventricosa</name>
    <dbReference type="NCBI Taxonomy" id="182803"/>
    <lineage>
        <taxon>Eukaryota</taxon>
        <taxon>Metazoa</taxon>
        <taxon>Ecdysozoa</taxon>
        <taxon>Arthropoda</taxon>
        <taxon>Chelicerata</taxon>
        <taxon>Arachnida</taxon>
        <taxon>Araneae</taxon>
        <taxon>Araneomorphae</taxon>
        <taxon>Entelegynae</taxon>
        <taxon>Araneoidea</taxon>
        <taxon>Araneidae</taxon>
        <taxon>Araneus</taxon>
    </lineage>
</organism>
<proteinExistence type="predicted"/>
<evidence type="ECO:0000313" key="2">
    <source>
        <dbReference type="EMBL" id="GBM12822.1"/>
    </source>
</evidence>
<dbReference type="AlphaFoldDB" id="A0A4Y2D7Q7"/>
<sequence>PFSSSSSDLGSERRGSPENSFHVTAKENVNLTELNEMEFQILLLSDILE</sequence>
<name>A0A4Y2D7Q7_ARAVE</name>
<feature type="region of interest" description="Disordered" evidence="1">
    <location>
        <begin position="1"/>
        <end position="22"/>
    </location>
</feature>
<reference evidence="2 3" key="1">
    <citation type="journal article" date="2019" name="Sci. Rep.">
        <title>Orb-weaving spider Araneus ventricosus genome elucidates the spidroin gene catalogue.</title>
        <authorList>
            <person name="Kono N."/>
            <person name="Nakamura H."/>
            <person name="Ohtoshi R."/>
            <person name="Moran D.A.P."/>
            <person name="Shinohara A."/>
            <person name="Yoshida Y."/>
            <person name="Fujiwara M."/>
            <person name="Mori M."/>
            <person name="Tomita M."/>
            <person name="Arakawa K."/>
        </authorList>
    </citation>
    <scope>NUCLEOTIDE SEQUENCE [LARGE SCALE GENOMIC DNA]</scope>
</reference>
<dbReference type="EMBL" id="BGPR01088824">
    <property type="protein sequence ID" value="GBM12822.1"/>
    <property type="molecule type" value="Genomic_DNA"/>
</dbReference>
<accession>A0A4Y2D7Q7</accession>